<evidence type="ECO:0000259" key="10">
    <source>
        <dbReference type="Pfam" id="PF11356"/>
    </source>
</evidence>
<keyword evidence="5" id="KW-0812">Transmembrane</keyword>
<dbReference type="Proteomes" id="UP001595556">
    <property type="component" value="Unassembled WGS sequence"/>
</dbReference>
<feature type="compositionally biased region" description="Low complexity" evidence="9">
    <location>
        <begin position="154"/>
        <end position="164"/>
    </location>
</feature>
<evidence type="ECO:0000256" key="8">
    <source>
        <dbReference type="ARBA" id="ARBA00023136"/>
    </source>
</evidence>
<evidence type="ECO:0000256" key="9">
    <source>
        <dbReference type="SAM" id="MobiDB-lite"/>
    </source>
</evidence>
<dbReference type="EMBL" id="JBHRTI010000007">
    <property type="protein sequence ID" value="MFC3148795.1"/>
    <property type="molecule type" value="Genomic_DNA"/>
</dbReference>
<keyword evidence="4" id="KW-0997">Cell inner membrane</keyword>
<evidence type="ECO:0000256" key="6">
    <source>
        <dbReference type="ARBA" id="ARBA00022927"/>
    </source>
</evidence>
<protein>
    <submittedName>
        <fullName evidence="11">Type II secretion system protein N</fullName>
    </submittedName>
</protein>
<keyword evidence="2" id="KW-0813">Transport</keyword>
<dbReference type="RefSeq" id="WP_377305046.1">
    <property type="nucleotide sequence ID" value="NZ_CP180191.1"/>
</dbReference>
<keyword evidence="8" id="KW-0472">Membrane</keyword>
<gene>
    <name evidence="11" type="ORF">ACFOEN_14275</name>
</gene>
<feature type="compositionally biased region" description="Polar residues" evidence="9">
    <location>
        <begin position="166"/>
        <end position="178"/>
    </location>
</feature>
<keyword evidence="12" id="KW-1185">Reference proteome</keyword>
<evidence type="ECO:0000256" key="7">
    <source>
        <dbReference type="ARBA" id="ARBA00022989"/>
    </source>
</evidence>
<evidence type="ECO:0000256" key="2">
    <source>
        <dbReference type="ARBA" id="ARBA00022448"/>
    </source>
</evidence>
<sequence length="193" mass="19750">MNSVWLPRITTLLLAALLAVICVFWFTKLAAGVPQGAARTLTPDTSLSEAPPRDLTNLFGGAALATDSSIKLLGLIAERDGGGRALISLNDGPPKSYAVGKDIAPGLVLKQLEARAALIERNGQPVRVALPPPSATIAGAINTAAPRAMPQTLPPGGVMPVLPGSQVPSQLVPVQSNPAPEGKERDPGAPQPG</sequence>
<evidence type="ECO:0000313" key="12">
    <source>
        <dbReference type="Proteomes" id="UP001595556"/>
    </source>
</evidence>
<keyword evidence="7" id="KW-1133">Transmembrane helix</keyword>
<comment type="caution">
    <text evidence="11">The sequence shown here is derived from an EMBL/GenBank/DDBJ whole genome shotgun (WGS) entry which is preliminary data.</text>
</comment>
<evidence type="ECO:0000256" key="3">
    <source>
        <dbReference type="ARBA" id="ARBA00022475"/>
    </source>
</evidence>
<evidence type="ECO:0000256" key="1">
    <source>
        <dbReference type="ARBA" id="ARBA00004533"/>
    </source>
</evidence>
<keyword evidence="3" id="KW-1003">Cell membrane</keyword>
<dbReference type="Pfam" id="PF11356">
    <property type="entry name" value="T2SSC"/>
    <property type="match status" value="1"/>
</dbReference>
<name>A0ABV7H8J9_9BURK</name>
<evidence type="ECO:0000313" key="11">
    <source>
        <dbReference type="EMBL" id="MFC3148795.1"/>
    </source>
</evidence>
<evidence type="ECO:0000256" key="4">
    <source>
        <dbReference type="ARBA" id="ARBA00022519"/>
    </source>
</evidence>
<feature type="region of interest" description="Disordered" evidence="9">
    <location>
        <begin position="152"/>
        <end position="193"/>
    </location>
</feature>
<dbReference type="InterPro" id="IPR024961">
    <property type="entry name" value="T2SS_GspC_N"/>
</dbReference>
<organism evidence="11 12">
    <name type="scientific">Piscinibacterium candidicorallinum</name>
    <dbReference type="NCBI Taxonomy" id="1793872"/>
    <lineage>
        <taxon>Bacteria</taxon>
        <taxon>Pseudomonadati</taxon>
        <taxon>Pseudomonadota</taxon>
        <taxon>Betaproteobacteria</taxon>
        <taxon>Burkholderiales</taxon>
        <taxon>Piscinibacterium</taxon>
    </lineage>
</organism>
<dbReference type="Gene3D" id="2.30.30.830">
    <property type="match status" value="1"/>
</dbReference>
<accession>A0ABV7H8J9</accession>
<keyword evidence="6" id="KW-0653">Protein transport</keyword>
<comment type="subcellular location">
    <subcellularLocation>
        <location evidence="1">Cell inner membrane</location>
    </subcellularLocation>
</comment>
<reference evidence="12" key="1">
    <citation type="journal article" date="2019" name="Int. J. Syst. Evol. Microbiol.">
        <title>The Global Catalogue of Microorganisms (GCM) 10K type strain sequencing project: providing services to taxonomists for standard genome sequencing and annotation.</title>
        <authorList>
            <consortium name="The Broad Institute Genomics Platform"/>
            <consortium name="The Broad Institute Genome Sequencing Center for Infectious Disease"/>
            <person name="Wu L."/>
            <person name="Ma J."/>
        </authorList>
    </citation>
    <scope>NUCLEOTIDE SEQUENCE [LARGE SCALE GENOMIC DNA]</scope>
    <source>
        <strain evidence="12">KCTC 52168</strain>
    </source>
</reference>
<proteinExistence type="predicted"/>
<evidence type="ECO:0000256" key="5">
    <source>
        <dbReference type="ARBA" id="ARBA00022692"/>
    </source>
</evidence>
<feature type="domain" description="Type II secretion system protein GspC N-terminal" evidence="10">
    <location>
        <begin position="64"/>
        <end position="125"/>
    </location>
</feature>